<gene>
    <name evidence="2" type="ORF">G5V58_20940</name>
</gene>
<dbReference type="AlphaFoldDB" id="A0A6G6WHU4"/>
<name>A0A6G6WHU4_9ACTN</name>
<accession>A0A6G6WHU4</accession>
<keyword evidence="3" id="KW-1185">Reference proteome</keyword>
<proteinExistence type="predicted"/>
<evidence type="ECO:0000313" key="3">
    <source>
        <dbReference type="Proteomes" id="UP000502996"/>
    </source>
</evidence>
<evidence type="ECO:0000256" key="1">
    <source>
        <dbReference type="SAM" id="MobiDB-lite"/>
    </source>
</evidence>
<organism evidence="2 3">
    <name type="scientific">Nocardioides anomalus</name>
    <dbReference type="NCBI Taxonomy" id="2712223"/>
    <lineage>
        <taxon>Bacteria</taxon>
        <taxon>Bacillati</taxon>
        <taxon>Actinomycetota</taxon>
        <taxon>Actinomycetes</taxon>
        <taxon>Propionibacteriales</taxon>
        <taxon>Nocardioidaceae</taxon>
        <taxon>Nocardioides</taxon>
    </lineage>
</organism>
<evidence type="ECO:0000313" key="2">
    <source>
        <dbReference type="EMBL" id="QIG44911.1"/>
    </source>
</evidence>
<reference evidence="2 3" key="1">
    <citation type="submission" date="2020-02" db="EMBL/GenBank/DDBJ databases">
        <title>Full genome sequence of Nocardioides sp. R-3366.</title>
        <authorList>
            <person name="Im W.-T."/>
        </authorList>
    </citation>
    <scope>NUCLEOTIDE SEQUENCE [LARGE SCALE GENOMIC DNA]</scope>
    <source>
        <strain evidence="2 3">R-3366</strain>
    </source>
</reference>
<dbReference type="KEGG" id="nano:G5V58_20940"/>
<feature type="region of interest" description="Disordered" evidence="1">
    <location>
        <begin position="87"/>
        <end position="107"/>
    </location>
</feature>
<dbReference type="RefSeq" id="WP_165236937.1">
    <property type="nucleotide sequence ID" value="NZ_CP049257.1"/>
</dbReference>
<sequence length="107" mass="11425">MRLIPRRRRDPDQIAAAVSEALGQPVQYNHLQYKAGALSGTIDVADVAAFERALRAAYTTLHELIGDDVERVVFYLAGSTPTAQPVSAGALGLPTPPSGHDLAQRFG</sequence>
<protein>
    <submittedName>
        <fullName evidence="2">Uncharacterized protein</fullName>
    </submittedName>
</protein>
<dbReference type="EMBL" id="CP049257">
    <property type="protein sequence ID" value="QIG44911.1"/>
    <property type="molecule type" value="Genomic_DNA"/>
</dbReference>
<dbReference type="Proteomes" id="UP000502996">
    <property type="component" value="Chromosome"/>
</dbReference>